<proteinExistence type="predicted"/>
<sequence>MALHVHSRYSDGTGTPERIIAEARRVGLDVLWLTDHDGRRAATDPGSGYYGHLLFLVGAEITPPTNHYLVFGEVALVAPTAPLQTIIDSVNRQHGAGFIAHPDDPGNKTARLPSYRWDDRSVDGFTGLEVWNHLSDWARQIHHVPAGLWAALHPFSGLSQACPETLALWDERGRQRRIVGIGGTDAHAARIGYWPFSLTIFPYRRSFAAIRTHIYTNAPLASDWRRAEQQLLDGLLQGRVAIVNAALGSETGFRLWLQRESGAAEPMGTDVAYDSMWILRGLSPVPVGWEVFCNGRLVFRQDGPLLHYNPDSPGVWRVVLRRGPKRAVWIYSNPIYLR</sequence>
<name>A0A2T2WHQ6_9FIRM</name>
<comment type="caution">
    <text evidence="2">The sequence shown here is derived from an EMBL/GenBank/DDBJ whole genome shotgun (WGS) entry which is preliminary data.</text>
</comment>
<feature type="domain" description="Polymerase/histidinol phosphatase N-terminal" evidence="1">
    <location>
        <begin position="1"/>
        <end position="65"/>
    </location>
</feature>
<dbReference type="InterPro" id="IPR016195">
    <property type="entry name" value="Pol/histidinol_Pase-like"/>
</dbReference>
<dbReference type="InterPro" id="IPR003141">
    <property type="entry name" value="Pol/His_phosphatase_N"/>
</dbReference>
<dbReference type="Gene3D" id="3.20.20.140">
    <property type="entry name" value="Metal-dependent hydrolases"/>
    <property type="match status" value="1"/>
</dbReference>
<protein>
    <submittedName>
        <fullName evidence="2">Phosphoesterase</fullName>
    </submittedName>
</protein>
<dbReference type="InterPro" id="IPR004013">
    <property type="entry name" value="PHP_dom"/>
</dbReference>
<dbReference type="GO" id="GO:0004534">
    <property type="term" value="F:5'-3' RNA exonuclease activity"/>
    <property type="evidence" value="ECO:0007669"/>
    <property type="project" value="TreeGrafter"/>
</dbReference>
<dbReference type="InterPro" id="IPR052018">
    <property type="entry name" value="PHP_domain"/>
</dbReference>
<dbReference type="PANTHER" id="PTHR42924">
    <property type="entry name" value="EXONUCLEASE"/>
    <property type="match status" value="1"/>
</dbReference>
<accession>A0A2T2WHQ6</accession>
<dbReference type="AlphaFoldDB" id="A0A2T2WHQ6"/>
<evidence type="ECO:0000313" key="3">
    <source>
        <dbReference type="Proteomes" id="UP000241848"/>
    </source>
</evidence>
<dbReference type="EMBL" id="PXYV01000028">
    <property type="protein sequence ID" value="PSR21759.1"/>
    <property type="molecule type" value="Genomic_DNA"/>
</dbReference>
<gene>
    <name evidence="2" type="ORF">C7B45_09625</name>
</gene>
<evidence type="ECO:0000313" key="2">
    <source>
        <dbReference type="EMBL" id="PSR21759.1"/>
    </source>
</evidence>
<reference evidence="2 3" key="1">
    <citation type="journal article" date="2014" name="BMC Genomics">
        <title>Comparison of environmental and isolate Sulfobacillus genomes reveals diverse carbon, sulfur, nitrogen, and hydrogen metabolisms.</title>
        <authorList>
            <person name="Justice N.B."/>
            <person name="Norman A."/>
            <person name="Brown C.T."/>
            <person name="Singh A."/>
            <person name="Thomas B.C."/>
            <person name="Banfield J.F."/>
        </authorList>
    </citation>
    <scope>NUCLEOTIDE SEQUENCE [LARGE SCALE GENOMIC DNA]</scope>
    <source>
        <strain evidence="2">AMDSBA3</strain>
    </source>
</reference>
<evidence type="ECO:0000259" key="1">
    <source>
        <dbReference type="SMART" id="SM00481"/>
    </source>
</evidence>
<dbReference type="Pfam" id="PF02811">
    <property type="entry name" value="PHP"/>
    <property type="match status" value="1"/>
</dbReference>
<dbReference type="Proteomes" id="UP000241848">
    <property type="component" value="Unassembled WGS sequence"/>
</dbReference>
<dbReference type="PANTHER" id="PTHR42924:SF3">
    <property type="entry name" value="POLYMERASE_HISTIDINOL PHOSPHATASE N-TERMINAL DOMAIN-CONTAINING PROTEIN"/>
    <property type="match status" value="1"/>
</dbReference>
<dbReference type="SUPFAM" id="SSF89550">
    <property type="entry name" value="PHP domain-like"/>
    <property type="match status" value="1"/>
</dbReference>
<organism evidence="2 3">
    <name type="scientific">Sulfobacillus acidophilus</name>
    <dbReference type="NCBI Taxonomy" id="53633"/>
    <lineage>
        <taxon>Bacteria</taxon>
        <taxon>Bacillati</taxon>
        <taxon>Bacillota</taxon>
        <taxon>Clostridia</taxon>
        <taxon>Eubacteriales</taxon>
        <taxon>Clostridiales Family XVII. Incertae Sedis</taxon>
        <taxon>Sulfobacillus</taxon>
    </lineage>
</organism>
<dbReference type="GO" id="GO:0035312">
    <property type="term" value="F:5'-3' DNA exonuclease activity"/>
    <property type="evidence" value="ECO:0007669"/>
    <property type="project" value="TreeGrafter"/>
</dbReference>
<dbReference type="SMART" id="SM00481">
    <property type="entry name" value="POLIIIAc"/>
    <property type="match status" value="1"/>
</dbReference>